<keyword evidence="3" id="KW-0479">Metal-binding</keyword>
<feature type="transmembrane region" description="Helical" evidence="7">
    <location>
        <begin position="87"/>
        <end position="108"/>
    </location>
</feature>
<dbReference type="PROSITE" id="PS51379">
    <property type="entry name" value="4FE4S_FER_2"/>
    <property type="match status" value="1"/>
</dbReference>
<evidence type="ECO:0000256" key="2">
    <source>
        <dbReference type="ARBA" id="ARBA00022485"/>
    </source>
</evidence>
<dbReference type="InterPro" id="IPR017900">
    <property type="entry name" value="4Fe4S_Fe_S_CS"/>
</dbReference>
<dbReference type="Gene3D" id="2.60.40.10">
    <property type="entry name" value="Immunoglobulins"/>
    <property type="match status" value="1"/>
</dbReference>
<keyword evidence="7" id="KW-1133">Transmembrane helix</keyword>
<accession>A0ABS1E0E0</accession>
<feature type="transmembrane region" description="Helical" evidence="7">
    <location>
        <begin position="40"/>
        <end position="60"/>
    </location>
</feature>
<dbReference type="Pfam" id="PF13746">
    <property type="entry name" value="Fer4_18"/>
    <property type="match status" value="1"/>
</dbReference>
<dbReference type="NCBIfam" id="TIGR02745">
    <property type="entry name" value="ccoG_rdxA_fixG"/>
    <property type="match status" value="1"/>
</dbReference>
<evidence type="ECO:0000256" key="6">
    <source>
        <dbReference type="ARBA" id="ARBA00023014"/>
    </source>
</evidence>
<evidence type="ECO:0000256" key="7">
    <source>
        <dbReference type="SAM" id="Phobius"/>
    </source>
</evidence>
<keyword evidence="2" id="KW-0004">4Fe-4S</keyword>
<evidence type="ECO:0000256" key="3">
    <source>
        <dbReference type="ARBA" id="ARBA00022723"/>
    </source>
</evidence>
<gene>
    <name evidence="9" type="primary">ccoG</name>
    <name evidence="9" type="ORF">CKO43_21220</name>
</gene>
<dbReference type="InterPro" id="IPR051684">
    <property type="entry name" value="Electron_Trans/Redox"/>
</dbReference>
<reference evidence="9" key="2">
    <citation type="journal article" date="2020" name="Microorganisms">
        <title>Osmotic Adaptation and Compatible Solute Biosynthesis of Phototrophic Bacteria as Revealed from Genome Analyses.</title>
        <authorList>
            <person name="Imhoff J.F."/>
            <person name="Rahn T."/>
            <person name="Kunzel S."/>
            <person name="Keller A."/>
            <person name="Neulinger S.C."/>
        </authorList>
    </citation>
    <scope>NUCLEOTIDE SEQUENCE</scope>
    <source>
        <strain evidence="9">IM 151</strain>
    </source>
</reference>
<reference evidence="9" key="1">
    <citation type="submission" date="2017-08" db="EMBL/GenBank/DDBJ databases">
        <authorList>
            <person name="Imhoff J.F."/>
            <person name="Rahn T."/>
            <person name="Kuenzel S."/>
            <person name="Neulinger S.C."/>
        </authorList>
    </citation>
    <scope>NUCLEOTIDE SEQUENCE</scope>
    <source>
        <strain evidence="9">IM 151</strain>
    </source>
</reference>
<evidence type="ECO:0000256" key="5">
    <source>
        <dbReference type="ARBA" id="ARBA00023004"/>
    </source>
</evidence>
<dbReference type="Pfam" id="PF12801">
    <property type="entry name" value="Fer4_5"/>
    <property type="match status" value="1"/>
</dbReference>
<dbReference type="PANTHER" id="PTHR30176:SF3">
    <property type="entry name" value="FERREDOXIN-TYPE PROTEIN NAPH"/>
    <property type="match status" value="1"/>
</dbReference>
<keyword evidence="4" id="KW-0249">Electron transport</keyword>
<keyword evidence="1" id="KW-0813">Transport</keyword>
<dbReference type="Proteomes" id="UP001041814">
    <property type="component" value="Unassembled WGS sequence"/>
</dbReference>
<keyword evidence="7" id="KW-0472">Membrane</keyword>
<evidence type="ECO:0000256" key="1">
    <source>
        <dbReference type="ARBA" id="ARBA00022448"/>
    </source>
</evidence>
<dbReference type="PROSITE" id="PS00198">
    <property type="entry name" value="4FE4S_FER_1"/>
    <property type="match status" value="1"/>
</dbReference>
<evidence type="ECO:0000256" key="4">
    <source>
        <dbReference type="ARBA" id="ARBA00022982"/>
    </source>
</evidence>
<dbReference type="EMBL" id="NRRU01000109">
    <property type="protein sequence ID" value="MBK1715283.1"/>
    <property type="molecule type" value="Genomic_DNA"/>
</dbReference>
<dbReference type="InterPro" id="IPR032879">
    <property type="entry name" value="FixG_C"/>
</dbReference>
<protein>
    <submittedName>
        <fullName evidence="9">Cytochrome c oxidase accessory protein CcoG</fullName>
    </submittedName>
</protein>
<dbReference type="RefSeq" id="WP_200379909.1">
    <property type="nucleotide sequence ID" value="NZ_NRRU01000109.1"/>
</dbReference>
<evidence type="ECO:0000313" key="10">
    <source>
        <dbReference type="Proteomes" id="UP001041814"/>
    </source>
</evidence>
<feature type="transmembrane region" description="Helical" evidence="7">
    <location>
        <begin position="338"/>
        <end position="355"/>
    </location>
</feature>
<keyword evidence="10" id="KW-1185">Reference proteome</keyword>
<feature type="transmembrane region" description="Helical" evidence="7">
    <location>
        <begin position="161"/>
        <end position="181"/>
    </location>
</feature>
<sequence>MNTTHRVIPLQAAPAADPSPLLSPRLKIQPRTVHGRYTNWRWALVWLTQLVFYGLPWLPWNGRPAVLFSLETRRFYLFDLVLLPQDLVFLSLLLVISALLLFFVTAIAGRLWCGFACPQTVYTEMFLWLEARFEGDRPARLRLDAARWRAPKLLRRGGKHLAWVALALWTGISFVGWFTPLRDWLPALAGGELGWGVFWALFYGGFTYLNAGLLREQVCRHMCPYARFQGSMMDVDTRVVGYDARRGEARGRRARGSDPKALGLGDCVDCSLCVQVCPTGVDIRKGLQFDCISCGACIDACDKVMDKLGYARGLVRFATLRALAGDNGPAATRPRVRVYGLMLLAACTALAVGLADRAPFRVDVMRDRGVLAREAGPGWVENVYRLQVVNASEKTRQLQVRVLGLDGAEVLDGARFELPPAAERTLPLNVRAPAGDGGERVRPIRFEFSTADGSDAARVEEPSTFLMPR</sequence>
<feature type="domain" description="4Fe-4S ferredoxin-type" evidence="8">
    <location>
        <begin position="258"/>
        <end position="286"/>
    </location>
</feature>
<keyword evidence="7" id="KW-0812">Transmembrane</keyword>
<name>A0ABS1E0E0_RUBGE</name>
<evidence type="ECO:0000259" key="8">
    <source>
        <dbReference type="PROSITE" id="PS51379"/>
    </source>
</evidence>
<dbReference type="Pfam" id="PF11614">
    <property type="entry name" value="FixG_C"/>
    <property type="match status" value="1"/>
</dbReference>
<keyword evidence="5" id="KW-0408">Iron</keyword>
<dbReference type="InterPro" id="IPR017896">
    <property type="entry name" value="4Fe4S_Fe-S-bd"/>
</dbReference>
<comment type="caution">
    <text evidence="9">The sequence shown here is derived from an EMBL/GenBank/DDBJ whole genome shotgun (WGS) entry which is preliminary data.</text>
</comment>
<proteinExistence type="predicted"/>
<feature type="transmembrane region" description="Helical" evidence="7">
    <location>
        <begin position="193"/>
        <end position="214"/>
    </location>
</feature>
<dbReference type="SUPFAM" id="SSF54862">
    <property type="entry name" value="4Fe-4S ferredoxins"/>
    <property type="match status" value="1"/>
</dbReference>
<dbReference type="PANTHER" id="PTHR30176">
    <property type="entry name" value="FERREDOXIN-TYPE PROTEIN NAPH"/>
    <property type="match status" value="1"/>
</dbReference>
<dbReference type="InterPro" id="IPR014116">
    <property type="entry name" value="Cyt_c_oxidase_cbb3_FixG"/>
</dbReference>
<keyword evidence="6" id="KW-0411">Iron-sulfur</keyword>
<evidence type="ECO:0000313" key="9">
    <source>
        <dbReference type="EMBL" id="MBK1715283.1"/>
    </source>
</evidence>
<organism evidence="9 10">
    <name type="scientific">Rubrivivax gelatinosus</name>
    <name type="common">Rhodocyclus gelatinosus</name>
    <name type="synonym">Rhodopseudomonas gelatinosa</name>
    <dbReference type="NCBI Taxonomy" id="28068"/>
    <lineage>
        <taxon>Bacteria</taxon>
        <taxon>Pseudomonadati</taxon>
        <taxon>Pseudomonadota</taxon>
        <taxon>Betaproteobacteria</taxon>
        <taxon>Burkholderiales</taxon>
        <taxon>Sphaerotilaceae</taxon>
        <taxon>Rubrivivax</taxon>
    </lineage>
</organism>
<dbReference type="InterPro" id="IPR013783">
    <property type="entry name" value="Ig-like_fold"/>
</dbReference>